<name>A0A840YP43_9SPHN</name>
<dbReference type="EMBL" id="JACIJF010000001">
    <property type="protein sequence ID" value="MBB5709452.1"/>
    <property type="molecule type" value="Genomic_DNA"/>
</dbReference>
<sequence>MAEEITLREAAERIKAAECAAYTKLEEGFTAIEALADEILADLDFPEGFQSDAKRIATNMRANVRSLREYELNVARSKYQAPSFPLGAGAYDQIAPDPNYNPGITPLYGDNPITPVPGGPVNG</sequence>
<keyword evidence="3" id="KW-1185">Reference proteome</keyword>
<dbReference type="Proteomes" id="UP000527143">
    <property type="component" value="Unassembled WGS sequence"/>
</dbReference>
<evidence type="ECO:0000313" key="3">
    <source>
        <dbReference type="Proteomes" id="UP000527143"/>
    </source>
</evidence>
<comment type="caution">
    <text evidence="2">The sequence shown here is derived from an EMBL/GenBank/DDBJ whole genome shotgun (WGS) entry which is preliminary data.</text>
</comment>
<protein>
    <submittedName>
        <fullName evidence="2">Uncharacterized protein</fullName>
    </submittedName>
</protein>
<reference evidence="2 3" key="1">
    <citation type="submission" date="2020-08" db="EMBL/GenBank/DDBJ databases">
        <title>Genomic Encyclopedia of Type Strains, Phase IV (KMG-IV): sequencing the most valuable type-strain genomes for metagenomic binning, comparative biology and taxonomic classification.</title>
        <authorList>
            <person name="Goeker M."/>
        </authorList>
    </citation>
    <scope>NUCLEOTIDE SEQUENCE [LARGE SCALE GENOMIC DNA]</scope>
    <source>
        <strain evidence="2 3">DSM 26736</strain>
    </source>
</reference>
<evidence type="ECO:0000256" key="1">
    <source>
        <dbReference type="SAM" id="MobiDB-lite"/>
    </source>
</evidence>
<dbReference type="RefSeq" id="WP_184084149.1">
    <property type="nucleotide sequence ID" value="NZ_JACIJF010000001.1"/>
</dbReference>
<evidence type="ECO:0000313" key="2">
    <source>
        <dbReference type="EMBL" id="MBB5709452.1"/>
    </source>
</evidence>
<gene>
    <name evidence="2" type="ORF">FHT02_000658</name>
</gene>
<proteinExistence type="predicted"/>
<feature type="compositionally biased region" description="Pro residues" evidence="1">
    <location>
        <begin position="114"/>
        <end position="123"/>
    </location>
</feature>
<organism evidence="2 3">
    <name type="scientific">Sphingomonas xinjiangensis</name>
    <dbReference type="NCBI Taxonomy" id="643568"/>
    <lineage>
        <taxon>Bacteria</taxon>
        <taxon>Pseudomonadati</taxon>
        <taxon>Pseudomonadota</taxon>
        <taxon>Alphaproteobacteria</taxon>
        <taxon>Sphingomonadales</taxon>
        <taxon>Sphingomonadaceae</taxon>
        <taxon>Sphingomonas</taxon>
    </lineage>
</organism>
<dbReference type="AlphaFoldDB" id="A0A840YP43"/>
<feature type="region of interest" description="Disordered" evidence="1">
    <location>
        <begin position="102"/>
        <end position="123"/>
    </location>
</feature>
<accession>A0A840YP43</accession>